<dbReference type="InterPro" id="IPR058649">
    <property type="entry name" value="CzcB_C"/>
</dbReference>
<dbReference type="Pfam" id="PF11604">
    <property type="entry name" value="CusF_Ec"/>
    <property type="match status" value="1"/>
</dbReference>
<feature type="domain" description="CzcB-like C-terminal circularly permuted SH3-like" evidence="8">
    <location>
        <begin position="329"/>
        <end position="386"/>
    </location>
</feature>
<protein>
    <submittedName>
        <fullName evidence="9">Cobalt/zinc/cadmium efflux RND transporter, membrane fusion protein, CzcB family</fullName>
    </submittedName>
</protein>
<feature type="compositionally biased region" description="Basic and acidic residues" evidence="3">
    <location>
        <begin position="400"/>
        <end position="415"/>
    </location>
</feature>
<evidence type="ECO:0000313" key="9">
    <source>
        <dbReference type="EMBL" id="VAW94779.1"/>
    </source>
</evidence>
<dbReference type="FunFam" id="2.40.30.170:FF:000010">
    <property type="entry name" value="Efflux RND transporter periplasmic adaptor subunit"/>
    <property type="match status" value="1"/>
</dbReference>
<dbReference type="PANTHER" id="PTHR30097:SF15">
    <property type="entry name" value="CATION EFFLUX SYSTEM PROTEIN CUSB"/>
    <property type="match status" value="1"/>
</dbReference>
<evidence type="ECO:0000256" key="2">
    <source>
        <dbReference type="ARBA" id="ARBA00022448"/>
    </source>
</evidence>
<proteinExistence type="inferred from homology"/>
<evidence type="ECO:0000259" key="5">
    <source>
        <dbReference type="Pfam" id="PF25869"/>
    </source>
</evidence>
<sequence>MKRIVVISVFLSFTVLLSACSGDETATSSDATMDSSAADKKERKVSYWVAPMDPSYRRNKPGKSPMGMDLTPVYDDGEDGSVVKINPAVVNNLGVRTALVEQGRLGRLINTVGYVSYDESKLSHVHARTDGWIEKLYVNSEGENVKKGDILYKLYSPTLVNAQEEYLQAMRSGNKILMSASFERLEALGISKAQISQLRRTRKARQTIDIYAPQDGIVARLNVRQGMYIKPATEIMSLADLSSVWLLADVFEKQTAWVKTGNTADVRLSYLPGREWEGEVEYIYPALDSKTRTLKVRLHFDNPGEALKPNMFAKVRIYGGFKDNLTYIPHEALIRTGDEERVILSLGKGRFSSRVVVAGMESGNYVEIQEGLTPGEVVVVSGQFLIDSEASTKASVMRMGEGDADKSKEKSDSMETGKAVMGMGKVKSIMAGHGMLTLEHEPIESLGWPAMTMDFTTVGGVDLSNIKADQAVHFELQKQTDGDYKITAIKPAE</sequence>
<dbReference type="InterPro" id="IPR051909">
    <property type="entry name" value="MFP_Cation_Efflux"/>
</dbReference>
<dbReference type="PROSITE" id="PS51257">
    <property type="entry name" value="PROKAR_LIPOPROTEIN"/>
    <property type="match status" value="1"/>
</dbReference>
<feature type="domain" description="Heavy metal binding" evidence="4">
    <location>
        <begin position="47"/>
        <end position="73"/>
    </location>
</feature>
<dbReference type="Gene3D" id="6.10.140.730">
    <property type="match status" value="1"/>
</dbReference>
<gene>
    <name evidence="9" type="ORF">MNBD_GAMMA23-1182</name>
</gene>
<dbReference type="Pfam" id="PF25954">
    <property type="entry name" value="Beta-barrel_RND_2"/>
    <property type="match status" value="1"/>
</dbReference>
<comment type="similarity">
    <text evidence="1">Belongs to the membrane fusion protein (MFP) (TC 8.A.1) family.</text>
</comment>
<feature type="region of interest" description="Disordered" evidence="3">
    <location>
        <begin position="396"/>
        <end position="417"/>
    </location>
</feature>
<name>A0A3B1A985_9ZZZZ</name>
<evidence type="ECO:0000259" key="4">
    <source>
        <dbReference type="Pfam" id="PF19335"/>
    </source>
</evidence>
<feature type="domain" description="CusB-like barrel-sandwich hybrid" evidence="6">
    <location>
        <begin position="123"/>
        <end position="238"/>
    </location>
</feature>
<dbReference type="InterPro" id="IPR045800">
    <property type="entry name" value="HMBD"/>
</dbReference>
<dbReference type="GO" id="GO:0046914">
    <property type="term" value="F:transition metal ion binding"/>
    <property type="evidence" value="ECO:0007669"/>
    <property type="project" value="TreeGrafter"/>
</dbReference>
<dbReference type="SUPFAM" id="SSF111369">
    <property type="entry name" value="HlyD-like secretion proteins"/>
    <property type="match status" value="1"/>
</dbReference>
<dbReference type="InterPro" id="IPR042230">
    <property type="entry name" value="CusF_sf"/>
</dbReference>
<dbReference type="Gene3D" id="2.40.50.320">
    <property type="entry name" value="Copper binding periplasmic protein CusF"/>
    <property type="match status" value="1"/>
</dbReference>
<dbReference type="Gene3D" id="2.40.420.20">
    <property type="match status" value="1"/>
</dbReference>
<dbReference type="GO" id="GO:0015679">
    <property type="term" value="P:plasma membrane copper ion transport"/>
    <property type="evidence" value="ECO:0007669"/>
    <property type="project" value="TreeGrafter"/>
</dbReference>
<accession>A0A3B1A985</accession>
<evidence type="ECO:0000256" key="3">
    <source>
        <dbReference type="SAM" id="MobiDB-lite"/>
    </source>
</evidence>
<dbReference type="Pfam" id="PF25919">
    <property type="entry name" value="BSH_CusB"/>
    <property type="match status" value="1"/>
</dbReference>
<dbReference type="InterPro" id="IPR058791">
    <property type="entry name" value="3HB_CusB"/>
</dbReference>
<feature type="domain" description="CusB-like three alpha-helical bundle" evidence="5">
    <location>
        <begin position="159"/>
        <end position="205"/>
    </location>
</feature>
<dbReference type="InterPro" id="IPR021647">
    <property type="entry name" value="CusF_Ec"/>
</dbReference>
<feature type="domain" description="CusB-like beta-barrel" evidence="7">
    <location>
        <begin position="243"/>
        <end position="317"/>
    </location>
</feature>
<dbReference type="GO" id="GO:0030288">
    <property type="term" value="C:outer membrane-bounded periplasmic space"/>
    <property type="evidence" value="ECO:0007669"/>
    <property type="project" value="TreeGrafter"/>
</dbReference>
<dbReference type="EMBL" id="UOFT01000040">
    <property type="protein sequence ID" value="VAW94779.1"/>
    <property type="molecule type" value="Genomic_DNA"/>
</dbReference>
<dbReference type="InterPro" id="IPR058792">
    <property type="entry name" value="Beta-barrel_RND_2"/>
</dbReference>
<dbReference type="Pfam" id="PF19335">
    <property type="entry name" value="HMBD"/>
    <property type="match status" value="1"/>
</dbReference>
<dbReference type="PANTHER" id="PTHR30097">
    <property type="entry name" value="CATION EFFLUX SYSTEM PROTEIN CUSB"/>
    <property type="match status" value="1"/>
</dbReference>
<dbReference type="GO" id="GO:0016020">
    <property type="term" value="C:membrane"/>
    <property type="evidence" value="ECO:0007669"/>
    <property type="project" value="InterPro"/>
</dbReference>
<dbReference type="AlphaFoldDB" id="A0A3B1A985"/>
<reference evidence="9" key="1">
    <citation type="submission" date="2018-06" db="EMBL/GenBank/DDBJ databases">
        <authorList>
            <person name="Zhirakovskaya E."/>
        </authorList>
    </citation>
    <scope>NUCLEOTIDE SEQUENCE</scope>
</reference>
<dbReference type="GO" id="GO:0022857">
    <property type="term" value="F:transmembrane transporter activity"/>
    <property type="evidence" value="ECO:0007669"/>
    <property type="project" value="InterPro"/>
</dbReference>
<dbReference type="Pfam" id="PF25869">
    <property type="entry name" value="3HB_CusB"/>
    <property type="match status" value="1"/>
</dbReference>
<evidence type="ECO:0000259" key="6">
    <source>
        <dbReference type="Pfam" id="PF25919"/>
    </source>
</evidence>
<evidence type="ECO:0000256" key="1">
    <source>
        <dbReference type="ARBA" id="ARBA00009477"/>
    </source>
</evidence>
<dbReference type="InterPro" id="IPR006143">
    <property type="entry name" value="RND_pump_MFP"/>
</dbReference>
<evidence type="ECO:0000259" key="8">
    <source>
        <dbReference type="Pfam" id="PF25975"/>
    </source>
</evidence>
<dbReference type="NCBIfam" id="TIGR01730">
    <property type="entry name" value="RND_mfp"/>
    <property type="match status" value="1"/>
</dbReference>
<dbReference type="Gene3D" id="2.40.30.170">
    <property type="match status" value="1"/>
</dbReference>
<organism evidence="9">
    <name type="scientific">hydrothermal vent metagenome</name>
    <dbReference type="NCBI Taxonomy" id="652676"/>
    <lineage>
        <taxon>unclassified sequences</taxon>
        <taxon>metagenomes</taxon>
        <taxon>ecological metagenomes</taxon>
    </lineage>
</organism>
<keyword evidence="2" id="KW-0813">Transport</keyword>
<dbReference type="Pfam" id="PF25975">
    <property type="entry name" value="CzcB_C"/>
    <property type="match status" value="1"/>
</dbReference>
<dbReference type="InterPro" id="IPR058790">
    <property type="entry name" value="BSH_CusB"/>
</dbReference>
<evidence type="ECO:0000259" key="7">
    <source>
        <dbReference type="Pfam" id="PF25954"/>
    </source>
</evidence>
<dbReference type="GO" id="GO:0060003">
    <property type="term" value="P:copper ion export"/>
    <property type="evidence" value="ECO:0007669"/>
    <property type="project" value="TreeGrafter"/>
</dbReference>